<dbReference type="AlphaFoldDB" id="A0A0C2RZH6"/>
<dbReference type="HOGENOM" id="CLU_2145213_0_0_1"/>
<evidence type="ECO:0000313" key="1">
    <source>
        <dbReference type="EMBL" id="KIL55780.1"/>
    </source>
</evidence>
<organism evidence="1 2">
    <name type="scientific">Amanita muscaria (strain Koide BX008)</name>
    <dbReference type="NCBI Taxonomy" id="946122"/>
    <lineage>
        <taxon>Eukaryota</taxon>
        <taxon>Fungi</taxon>
        <taxon>Dikarya</taxon>
        <taxon>Basidiomycota</taxon>
        <taxon>Agaricomycotina</taxon>
        <taxon>Agaricomycetes</taxon>
        <taxon>Agaricomycetidae</taxon>
        <taxon>Agaricales</taxon>
        <taxon>Pluteineae</taxon>
        <taxon>Amanitaceae</taxon>
        <taxon>Amanita</taxon>
    </lineage>
</organism>
<dbReference type="Proteomes" id="UP000054549">
    <property type="component" value="Unassembled WGS sequence"/>
</dbReference>
<keyword evidence="2" id="KW-1185">Reference proteome</keyword>
<dbReference type="InParanoid" id="A0A0C2RZH6"/>
<dbReference type="EMBL" id="KN818474">
    <property type="protein sequence ID" value="KIL55780.1"/>
    <property type="molecule type" value="Genomic_DNA"/>
</dbReference>
<proteinExistence type="predicted"/>
<sequence>MEKRVEHKRESFLIIQGKHLTRKLFHKFQQLAPQLISIPLLPVPAHAAETRSSELLQLLDCGDTGLGKNGSNPPVCFHRVGLATEVASSLRSTRMSLDVPACGARERGLARL</sequence>
<evidence type="ECO:0000313" key="2">
    <source>
        <dbReference type="Proteomes" id="UP000054549"/>
    </source>
</evidence>
<gene>
    <name evidence="1" type="ORF">M378DRAFT_569252</name>
</gene>
<name>A0A0C2RZH6_AMAMK</name>
<protein>
    <submittedName>
        <fullName evidence="1">Uncharacterized protein</fullName>
    </submittedName>
</protein>
<accession>A0A0C2RZH6</accession>
<reference evidence="1 2" key="1">
    <citation type="submission" date="2014-04" db="EMBL/GenBank/DDBJ databases">
        <title>Evolutionary Origins and Diversification of the Mycorrhizal Mutualists.</title>
        <authorList>
            <consortium name="DOE Joint Genome Institute"/>
            <consortium name="Mycorrhizal Genomics Consortium"/>
            <person name="Kohler A."/>
            <person name="Kuo A."/>
            <person name="Nagy L.G."/>
            <person name="Floudas D."/>
            <person name="Copeland A."/>
            <person name="Barry K.W."/>
            <person name="Cichocki N."/>
            <person name="Veneault-Fourrey C."/>
            <person name="LaButti K."/>
            <person name="Lindquist E.A."/>
            <person name="Lipzen A."/>
            <person name="Lundell T."/>
            <person name="Morin E."/>
            <person name="Murat C."/>
            <person name="Riley R."/>
            <person name="Ohm R."/>
            <person name="Sun H."/>
            <person name="Tunlid A."/>
            <person name="Henrissat B."/>
            <person name="Grigoriev I.V."/>
            <person name="Hibbett D.S."/>
            <person name="Martin F."/>
        </authorList>
    </citation>
    <scope>NUCLEOTIDE SEQUENCE [LARGE SCALE GENOMIC DNA]</scope>
    <source>
        <strain evidence="1 2">Koide BX008</strain>
    </source>
</reference>